<evidence type="ECO:0000256" key="1">
    <source>
        <dbReference type="PIRSR" id="PIRSR600888-1"/>
    </source>
</evidence>
<dbReference type="InterPro" id="IPR000888">
    <property type="entry name" value="RmlC-like"/>
</dbReference>
<comment type="function">
    <text evidence="3">Catalyzes the epimerization of the C3' and C5'positions of dTDP-6-deoxy-D-xylo-4-hexulose, forming dTDP-6-deoxy-L-lyxo-4-hexulose.</text>
</comment>
<sequence length="183" mass="20488">MTQSSLFEIRELSLPGVLLITPKIFSDVRGYAEVAYNTEEFAALGIMTDFKQDFRSYSVKNVIRGLHFQRAPYMQDKLVHCTQGEILDVAADCDPASATFGAYTSAMLTVGNHLMLYIPGKYAHGFCVTSDTAIVEYKMGGKYSPEYAKGIPWNDPLLHIIWPTSNPILSEQDKSWQPLTHKS</sequence>
<dbReference type="PANTHER" id="PTHR21047">
    <property type="entry name" value="DTDP-6-DEOXY-D-GLUCOSE-3,5 EPIMERASE"/>
    <property type="match status" value="1"/>
</dbReference>
<protein>
    <recommendedName>
        <fullName evidence="3">dTDP-4-dehydrorhamnose 3,5-epimerase</fullName>
        <ecNumber evidence="3">5.1.3.13</ecNumber>
    </recommendedName>
    <alternativeName>
        <fullName evidence="3">Thymidine diphospho-4-keto-rhamnose 3,5-epimerase</fullName>
    </alternativeName>
</protein>
<dbReference type="NCBIfam" id="TIGR01221">
    <property type="entry name" value="rmlC"/>
    <property type="match status" value="1"/>
</dbReference>
<feature type="active site" description="Proton acceptor" evidence="1">
    <location>
        <position position="67"/>
    </location>
</feature>
<dbReference type="GO" id="GO:0019305">
    <property type="term" value="P:dTDP-rhamnose biosynthetic process"/>
    <property type="evidence" value="ECO:0007669"/>
    <property type="project" value="UniProtKB-UniRule"/>
</dbReference>
<dbReference type="SUPFAM" id="SSF51182">
    <property type="entry name" value="RmlC-like cupins"/>
    <property type="match status" value="1"/>
</dbReference>
<feature type="site" description="Participates in a stacking interaction with the thymidine ring of dTDP-4-oxo-6-deoxyglucose" evidence="2">
    <location>
        <position position="143"/>
    </location>
</feature>
<evidence type="ECO:0000256" key="3">
    <source>
        <dbReference type="RuleBase" id="RU364069"/>
    </source>
</evidence>
<dbReference type="AlphaFoldDB" id="A0A1F6G4Z6"/>
<dbReference type="InterPro" id="IPR011051">
    <property type="entry name" value="RmlC_Cupin_sf"/>
</dbReference>
<evidence type="ECO:0000313" key="4">
    <source>
        <dbReference type="EMBL" id="OGG93195.1"/>
    </source>
</evidence>
<dbReference type="GO" id="GO:0008830">
    <property type="term" value="F:dTDP-4-dehydrorhamnose 3,5-epimerase activity"/>
    <property type="evidence" value="ECO:0007669"/>
    <property type="project" value="UniProtKB-UniRule"/>
</dbReference>
<dbReference type="InterPro" id="IPR014710">
    <property type="entry name" value="RmlC-like_jellyroll"/>
</dbReference>
<evidence type="ECO:0000313" key="5">
    <source>
        <dbReference type="Proteomes" id="UP000176867"/>
    </source>
</evidence>
<comment type="caution">
    <text evidence="4">The sequence shown here is derived from an EMBL/GenBank/DDBJ whole genome shotgun (WGS) entry which is preliminary data.</text>
</comment>
<dbReference type="Proteomes" id="UP000176867">
    <property type="component" value="Unassembled WGS sequence"/>
</dbReference>
<dbReference type="GO" id="GO:0005829">
    <property type="term" value="C:cytosol"/>
    <property type="evidence" value="ECO:0007669"/>
    <property type="project" value="TreeGrafter"/>
</dbReference>
<dbReference type="UniPathway" id="UPA00124"/>
<dbReference type="EMBL" id="MFMU01000011">
    <property type="protein sequence ID" value="OGG93195.1"/>
    <property type="molecule type" value="Genomic_DNA"/>
</dbReference>
<comment type="catalytic activity">
    <reaction evidence="3">
        <text>dTDP-4-dehydro-6-deoxy-alpha-D-glucose = dTDP-4-dehydro-beta-L-rhamnose</text>
        <dbReference type="Rhea" id="RHEA:16969"/>
        <dbReference type="ChEBI" id="CHEBI:57649"/>
        <dbReference type="ChEBI" id="CHEBI:62830"/>
        <dbReference type="EC" id="5.1.3.13"/>
    </reaction>
</comment>
<dbReference type="STRING" id="1798533.A2609_02970"/>
<evidence type="ECO:0000256" key="2">
    <source>
        <dbReference type="PIRSR" id="PIRSR600888-3"/>
    </source>
</evidence>
<dbReference type="CDD" id="cd00438">
    <property type="entry name" value="cupin_RmlC"/>
    <property type="match status" value="1"/>
</dbReference>
<dbReference type="Gene3D" id="2.60.120.10">
    <property type="entry name" value="Jelly Rolls"/>
    <property type="match status" value="1"/>
</dbReference>
<dbReference type="EC" id="5.1.3.13" evidence="3"/>
<reference evidence="4 5" key="1">
    <citation type="journal article" date="2016" name="Nat. Commun.">
        <title>Thousands of microbial genomes shed light on interconnected biogeochemical processes in an aquifer system.</title>
        <authorList>
            <person name="Anantharaman K."/>
            <person name="Brown C.T."/>
            <person name="Hug L.A."/>
            <person name="Sharon I."/>
            <person name="Castelle C.J."/>
            <person name="Probst A.J."/>
            <person name="Thomas B.C."/>
            <person name="Singh A."/>
            <person name="Wilkins M.J."/>
            <person name="Karaoz U."/>
            <person name="Brodie E.L."/>
            <person name="Williams K.H."/>
            <person name="Hubbard S.S."/>
            <person name="Banfield J.F."/>
        </authorList>
    </citation>
    <scope>NUCLEOTIDE SEQUENCE [LARGE SCALE GENOMIC DNA]</scope>
</reference>
<proteinExistence type="inferred from homology"/>
<comment type="subunit">
    <text evidence="3">Homodimer.</text>
</comment>
<comment type="pathway">
    <text evidence="3">Carbohydrate biosynthesis; dTDP-L-rhamnose biosynthesis.</text>
</comment>
<keyword evidence="3" id="KW-0413">Isomerase</keyword>
<dbReference type="PANTHER" id="PTHR21047:SF2">
    <property type="entry name" value="THYMIDINE DIPHOSPHO-4-KETO-RHAMNOSE 3,5-EPIMERASE"/>
    <property type="match status" value="1"/>
</dbReference>
<comment type="similarity">
    <text evidence="3">Belongs to the dTDP-4-dehydrorhamnose 3,5-epimerase family.</text>
</comment>
<accession>A0A1F6G4Z6</accession>
<dbReference type="GO" id="GO:0000271">
    <property type="term" value="P:polysaccharide biosynthetic process"/>
    <property type="evidence" value="ECO:0007669"/>
    <property type="project" value="TreeGrafter"/>
</dbReference>
<organism evidence="4 5">
    <name type="scientific">Candidatus Kaiserbacteria bacterium RIFOXYD1_FULL_47_14</name>
    <dbReference type="NCBI Taxonomy" id="1798533"/>
    <lineage>
        <taxon>Bacteria</taxon>
        <taxon>Candidatus Kaiseribacteriota</taxon>
    </lineage>
</organism>
<gene>
    <name evidence="4" type="ORF">A2609_02970</name>
</gene>
<feature type="active site" description="Proton donor" evidence="1">
    <location>
        <position position="137"/>
    </location>
</feature>
<name>A0A1F6G4Z6_9BACT</name>
<dbReference type="Pfam" id="PF00908">
    <property type="entry name" value="dTDP_sugar_isom"/>
    <property type="match status" value="1"/>
</dbReference>